<dbReference type="SUPFAM" id="SSF47240">
    <property type="entry name" value="Ferritin-like"/>
    <property type="match status" value="1"/>
</dbReference>
<keyword evidence="2" id="KW-1185">Reference proteome</keyword>
<dbReference type="AlphaFoldDB" id="A0A7S8C5D3"/>
<evidence type="ECO:0000313" key="2">
    <source>
        <dbReference type="Proteomes" id="UP000593594"/>
    </source>
</evidence>
<sequence length="272" mass="31180">MRWTLDRINWDAFDASKVDPDTLKAVKAASLVEFNSPDYVSYLSRVFHDDDRVQGNIDQWGKEEAQHGRALAAWAKLADPDFDFESAFERFREIQKINTEVDESLRGSRAGEMIARCVVESGTSSFYTAIKDQTDEPCLKQIVTFMAADEFAHYRCFYEIYKKYEHELPGKWGRIKVALSRVSEADDDELAGAFYCGNYPAGTDVSYERKPFADAYQKRALGIYQRQHMDRLISMVAKAGGLDPHGFLTTKVQAFAWWYMQGQQRKLARTAI</sequence>
<name>A0A7S8C5D3_9HYPH</name>
<dbReference type="GO" id="GO:0016491">
    <property type="term" value="F:oxidoreductase activity"/>
    <property type="evidence" value="ECO:0007669"/>
    <property type="project" value="InterPro"/>
</dbReference>
<dbReference type="RefSeq" id="WP_213161004.1">
    <property type="nucleotide sequence ID" value="NZ_CP058214.1"/>
</dbReference>
<accession>A0A7S8C5D3</accession>
<dbReference type="Proteomes" id="UP000593594">
    <property type="component" value="Chromosome"/>
</dbReference>
<proteinExistence type="predicted"/>
<gene>
    <name evidence="1" type="ORF">HW532_13660</name>
</gene>
<evidence type="ECO:0000313" key="1">
    <source>
        <dbReference type="EMBL" id="QPC43641.1"/>
    </source>
</evidence>
<dbReference type="EMBL" id="CP058214">
    <property type="protein sequence ID" value="QPC43641.1"/>
    <property type="molecule type" value="Genomic_DNA"/>
</dbReference>
<dbReference type="InterPro" id="IPR009078">
    <property type="entry name" value="Ferritin-like_SF"/>
</dbReference>
<organism evidence="1 2">
    <name type="scientific">Kaustia mangrovi</name>
    <dbReference type="NCBI Taxonomy" id="2593653"/>
    <lineage>
        <taxon>Bacteria</taxon>
        <taxon>Pseudomonadati</taxon>
        <taxon>Pseudomonadota</taxon>
        <taxon>Alphaproteobacteria</taxon>
        <taxon>Hyphomicrobiales</taxon>
        <taxon>Parvibaculaceae</taxon>
        <taxon>Kaustia</taxon>
    </lineage>
</organism>
<protein>
    <submittedName>
        <fullName evidence="1">Ferritin-like domain-containing protein</fullName>
    </submittedName>
</protein>
<reference evidence="1 2" key="1">
    <citation type="submission" date="2020-06" db="EMBL/GenBank/DDBJ databases">
        <title>Genome sequence of 2 isolates from Red Sea Mangroves.</title>
        <authorList>
            <person name="Sefrji F."/>
            <person name="Michoud G."/>
            <person name="Merlino G."/>
            <person name="Daffonchio D."/>
        </authorList>
    </citation>
    <scope>NUCLEOTIDE SEQUENCE [LARGE SCALE GENOMIC DNA]</scope>
    <source>
        <strain evidence="1 2">R1DC25</strain>
    </source>
</reference>
<dbReference type="Gene3D" id="1.10.620.20">
    <property type="entry name" value="Ribonucleotide Reductase, subunit A"/>
    <property type="match status" value="1"/>
</dbReference>
<dbReference type="KEGG" id="kmn:HW532_13660"/>
<dbReference type="CDD" id="cd00657">
    <property type="entry name" value="Ferritin_like"/>
    <property type="match status" value="1"/>
</dbReference>
<dbReference type="InterPro" id="IPR012348">
    <property type="entry name" value="RNR-like"/>
</dbReference>